<keyword evidence="1" id="KW-0805">Transcription regulation</keyword>
<evidence type="ECO:0000256" key="2">
    <source>
        <dbReference type="ARBA" id="ARBA00023125"/>
    </source>
</evidence>
<gene>
    <name evidence="5" type="ORF">LKD48_10630</name>
</gene>
<dbReference type="PROSITE" id="PS00041">
    <property type="entry name" value="HTH_ARAC_FAMILY_1"/>
    <property type="match status" value="1"/>
</dbReference>
<keyword evidence="6" id="KW-1185">Reference proteome</keyword>
<dbReference type="SMART" id="SM00342">
    <property type="entry name" value="HTH_ARAC"/>
    <property type="match status" value="1"/>
</dbReference>
<dbReference type="PANTHER" id="PTHR43280:SF28">
    <property type="entry name" value="HTH-TYPE TRANSCRIPTIONAL ACTIVATOR RHAS"/>
    <property type="match status" value="1"/>
</dbReference>
<dbReference type="PROSITE" id="PS01124">
    <property type="entry name" value="HTH_ARAC_FAMILY_2"/>
    <property type="match status" value="1"/>
</dbReference>
<accession>A0AAE3JDS6</accession>
<dbReference type="InterPro" id="IPR020449">
    <property type="entry name" value="Tscrpt_reg_AraC-type_HTH"/>
</dbReference>
<evidence type="ECO:0000313" key="5">
    <source>
        <dbReference type="EMBL" id="MCC2222087.1"/>
    </source>
</evidence>
<comment type="caution">
    <text evidence="5">The sequence shown here is derived from an EMBL/GenBank/DDBJ whole genome shotgun (WGS) entry which is preliminary data.</text>
</comment>
<dbReference type="Pfam" id="PF12833">
    <property type="entry name" value="HTH_18"/>
    <property type="match status" value="1"/>
</dbReference>
<keyword evidence="2" id="KW-0238">DNA-binding</keyword>
<sequence>MAKQKNIITEFRNYPLRVEFPILLLTGNQWWISDVPSANLHFHNCLEIGLCHEGEGTLIIQKESRHFSAGDITIIARNIPHTTYSAPGTQSLWTYLFVDPQELLDPLTGGYAKQTSELLRKINSAFLIPAGQSPSVSFYFNQICYSMQEKPSNHHLKVRSDFLSLLIDAVNFLPKQETAPEMLDSASTLSIVPALEYIKQNYMISFSMDYLAELCGLSPTHFRRIFNLAMGRSPLEYLNTVRINKACYLLRSTENSILNISEDVGFHSISSFNRYFSRMIGMSPREYRCCDSQDERLQKAKIMKFNGWMEAER</sequence>
<dbReference type="InterPro" id="IPR018062">
    <property type="entry name" value="HTH_AraC-typ_CS"/>
</dbReference>
<dbReference type="InterPro" id="IPR003313">
    <property type="entry name" value="AraC-bd"/>
</dbReference>
<dbReference type="SUPFAM" id="SSF51215">
    <property type="entry name" value="Regulatory protein AraC"/>
    <property type="match status" value="1"/>
</dbReference>
<evidence type="ECO:0000256" key="3">
    <source>
        <dbReference type="ARBA" id="ARBA00023163"/>
    </source>
</evidence>
<dbReference type="InterPro" id="IPR014710">
    <property type="entry name" value="RmlC-like_jellyroll"/>
</dbReference>
<dbReference type="PRINTS" id="PR00032">
    <property type="entry name" value="HTHARAC"/>
</dbReference>
<proteinExistence type="predicted"/>
<dbReference type="AlphaFoldDB" id="A0AAE3JDS6"/>
<dbReference type="Pfam" id="PF02311">
    <property type="entry name" value="AraC_binding"/>
    <property type="match status" value="1"/>
</dbReference>
<dbReference type="Proteomes" id="UP001198200">
    <property type="component" value="Unassembled WGS sequence"/>
</dbReference>
<name>A0AAE3JDS6_9FIRM</name>
<organism evidence="5 6">
    <name type="scientific">Anthropogastromicrobium aceti</name>
    <dbReference type="NCBI Taxonomy" id="2981768"/>
    <lineage>
        <taxon>Bacteria</taxon>
        <taxon>Bacillati</taxon>
        <taxon>Bacillota</taxon>
        <taxon>Clostridia</taxon>
        <taxon>Lachnospirales</taxon>
        <taxon>Lachnospiraceae</taxon>
        <taxon>Anthropogastromicrobium</taxon>
    </lineage>
</organism>
<dbReference type="InterPro" id="IPR037923">
    <property type="entry name" value="HTH-like"/>
</dbReference>
<dbReference type="SUPFAM" id="SSF46689">
    <property type="entry name" value="Homeodomain-like"/>
    <property type="match status" value="2"/>
</dbReference>
<evidence type="ECO:0000256" key="1">
    <source>
        <dbReference type="ARBA" id="ARBA00023015"/>
    </source>
</evidence>
<protein>
    <submittedName>
        <fullName evidence="5">Helix-turn-helix domain-containing protein</fullName>
    </submittedName>
</protein>
<dbReference type="GO" id="GO:0003700">
    <property type="term" value="F:DNA-binding transcription factor activity"/>
    <property type="evidence" value="ECO:0007669"/>
    <property type="project" value="InterPro"/>
</dbReference>
<dbReference type="Gene3D" id="1.10.10.60">
    <property type="entry name" value="Homeodomain-like"/>
    <property type="match status" value="2"/>
</dbReference>
<dbReference type="CDD" id="cd02208">
    <property type="entry name" value="cupin_RmlC-like"/>
    <property type="match status" value="1"/>
</dbReference>
<dbReference type="InterPro" id="IPR018060">
    <property type="entry name" value="HTH_AraC"/>
</dbReference>
<dbReference type="RefSeq" id="WP_308732010.1">
    <property type="nucleotide sequence ID" value="NZ_JAJEQN010000026.1"/>
</dbReference>
<dbReference type="PANTHER" id="PTHR43280">
    <property type="entry name" value="ARAC-FAMILY TRANSCRIPTIONAL REGULATOR"/>
    <property type="match status" value="1"/>
</dbReference>
<keyword evidence="3" id="KW-0804">Transcription</keyword>
<dbReference type="GO" id="GO:0043565">
    <property type="term" value="F:sequence-specific DNA binding"/>
    <property type="evidence" value="ECO:0007669"/>
    <property type="project" value="InterPro"/>
</dbReference>
<evidence type="ECO:0000313" key="6">
    <source>
        <dbReference type="Proteomes" id="UP001198200"/>
    </source>
</evidence>
<evidence type="ECO:0000259" key="4">
    <source>
        <dbReference type="PROSITE" id="PS01124"/>
    </source>
</evidence>
<dbReference type="InterPro" id="IPR009057">
    <property type="entry name" value="Homeodomain-like_sf"/>
</dbReference>
<dbReference type="Gene3D" id="2.60.120.10">
    <property type="entry name" value="Jelly Rolls"/>
    <property type="match status" value="1"/>
</dbReference>
<feature type="domain" description="HTH araC/xylS-type" evidence="4">
    <location>
        <begin position="192"/>
        <end position="290"/>
    </location>
</feature>
<reference evidence="5 6" key="1">
    <citation type="submission" date="2021-10" db="EMBL/GenBank/DDBJ databases">
        <title>Anaerobic single-cell dispensing facilitates the cultivation of human gut bacteria.</title>
        <authorList>
            <person name="Afrizal A."/>
        </authorList>
    </citation>
    <scope>NUCLEOTIDE SEQUENCE [LARGE SCALE GENOMIC DNA]</scope>
    <source>
        <strain evidence="5 6">CLA-AA-H224</strain>
    </source>
</reference>
<dbReference type="EMBL" id="JAJEQN010000026">
    <property type="protein sequence ID" value="MCC2222087.1"/>
    <property type="molecule type" value="Genomic_DNA"/>
</dbReference>